<dbReference type="EMBL" id="JAYMYS010000006">
    <property type="protein sequence ID" value="KAK7389308.1"/>
    <property type="molecule type" value="Genomic_DNA"/>
</dbReference>
<dbReference type="AlphaFoldDB" id="A0AAN9XE87"/>
<reference evidence="1 2" key="1">
    <citation type="submission" date="2024-01" db="EMBL/GenBank/DDBJ databases">
        <title>The genomes of 5 underutilized Papilionoideae crops provide insights into root nodulation and disease resistanc.</title>
        <authorList>
            <person name="Jiang F."/>
        </authorList>
    </citation>
    <scope>NUCLEOTIDE SEQUENCE [LARGE SCALE GENOMIC DNA]</scope>
    <source>
        <strain evidence="1">DUOXIRENSHENG_FW03</strain>
        <tissue evidence="1">Leaves</tissue>
    </source>
</reference>
<protein>
    <submittedName>
        <fullName evidence="1">Uncharacterized protein</fullName>
    </submittedName>
</protein>
<accession>A0AAN9XE87</accession>
<sequence>MSCRLILQQERDQSPKLSHSSTAWELTVSGSISLPDGGSFHASFTAIPSLLLDLIDLIPSLRDLALPRLDRQDKDCLLQCR</sequence>
<evidence type="ECO:0000313" key="2">
    <source>
        <dbReference type="Proteomes" id="UP001386955"/>
    </source>
</evidence>
<evidence type="ECO:0000313" key="1">
    <source>
        <dbReference type="EMBL" id="KAK7389308.1"/>
    </source>
</evidence>
<name>A0AAN9XE87_PSOTE</name>
<gene>
    <name evidence="1" type="ORF">VNO78_24190</name>
</gene>
<dbReference type="Proteomes" id="UP001386955">
    <property type="component" value="Unassembled WGS sequence"/>
</dbReference>
<comment type="caution">
    <text evidence="1">The sequence shown here is derived from an EMBL/GenBank/DDBJ whole genome shotgun (WGS) entry which is preliminary data.</text>
</comment>
<keyword evidence="2" id="KW-1185">Reference proteome</keyword>
<proteinExistence type="predicted"/>
<organism evidence="1 2">
    <name type="scientific">Psophocarpus tetragonolobus</name>
    <name type="common">Winged bean</name>
    <name type="synonym">Dolichos tetragonolobus</name>
    <dbReference type="NCBI Taxonomy" id="3891"/>
    <lineage>
        <taxon>Eukaryota</taxon>
        <taxon>Viridiplantae</taxon>
        <taxon>Streptophyta</taxon>
        <taxon>Embryophyta</taxon>
        <taxon>Tracheophyta</taxon>
        <taxon>Spermatophyta</taxon>
        <taxon>Magnoliopsida</taxon>
        <taxon>eudicotyledons</taxon>
        <taxon>Gunneridae</taxon>
        <taxon>Pentapetalae</taxon>
        <taxon>rosids</taxon>
        <taxon>fabids</taxon>
        <taxon>Fabales</taxon>
        <taxon>Fabaceae</taxon>
        <taxon>Papilionoideae</taxon>
        <taxon>50 kb inversion clade</taxon>
        <taxon>NPAAA clade</taxon>
        <taxon>indigoferoid/millettioid clade</taxon>
        <taxon>Phaseoleae</taxon>
        <taxon>Psophocarpus</taxon>
    </lineage>
</organism>